<organism evidence="5 6">
    <name type="scientific">Mesorhizobium hungaricum</name>
    <dbReference type="NCBI Taxonomy" id="1566387"/>
    <lineage>
        <taxon>Bacteria</taxon>
        <taxon>Pseudomonadati</taxon>
        <taxon>Pseudomonadota</taxon>
        <taxon>Alphaproteobacteria</taxon>
        <taxon>Hyphomicrobiales</taxon>
        <taxon>Phyllobacteriaceae</taxon>
        <taxon>Mesorhizobium</taxon>
    </lineage>
</organism>
<sequence length="424" mass="45967">MRLRSQLIAALLPVLVAAPAMAQESAPTQQQVTPAAGVQPDAGAGAQFDPTAAPCGGDFDAWKQGITEEAKAAGVGAAGLEALEDSRIDTRVLARDRSQGVFSQTFTQFSGRMISAYRLKQGAAMMQKYGSVFARAQQEFGVQPAIVTAFWALETDFGAVQGDFGTLNALVTLSHDCRRPATFRRQIVPLLKLIDRGDLPADVKGAWAGEIGQTQMLPIDYLEDSVDGDGDGKVDLRNSAPDVIMTTAKKLEIKGWKRDQPWVQEVRVPDTLPWEQTARTNKMLISQWNAWGLTNPDGSPLKDNGLKAGLALPMGRKGPAFLTYENFDVYIEWNQSFTYALTAAVLATRFAGAPAYDPRDPEPGLSMDQMKELQNKLEAKGYDVGKVDGILGTNTRDAVRKEQIRLGIPADGWPTPDLLAKLSS</sequence>
<dbReference type="SUPFAM" id="SSF53955">
    <property type="entry name" value="Lysozyme-like"/>
    <property type="match status" value="1"/>
</dbReference>
<dbReference type="Pfam" id="PF13406">
    <property type="entry name" value="SLT_2"/>
    <property type="match status" value="1"/>
</dbReference>
<dbReference type="InterPro" id="IPR043426">
    <property type="entry name" value="MltB-like"/>
</dbReference>
<proteinExistence type="predicted"/>
<dbReference type="RefSeq" id="WP_024923464.1">
    <property type="nucleotide sequence ID" value="NZ_MDEO01000030.1"/>
</dbReference>
<dbReference type="Gene3D" id="1.10.8.350">
    <property type="entry name" value="Bacterial muramidase"/>
    <property type="match status" value="1"/>
</dbReference>
<dbReference type="InterPro" id="IPR031304">
    <property type="entry name" value="SLT_2"/>
</dbReference>
<dbReference type="InterPro" id="IPR023346">
    <property type="entry name" value="Lysozyme-like_dom_sf"/>
</dbReference>
<dbReference type="PANTHER" id="PTHR30163:SF8">
    <property type="entry name" value="LYTIC MUREIN TRANSGLYCOSYLASE"/>
    <property type="match status" value="1"/>
</dbReference>
<dbReference type="EMBL" id="MDEO01000030">
    <property type="protein sequence ID" value="OCX19796.1"/>
    <property type="molecule type" value="Genomic_DNA"/>
</dbReference>
<dbReference type="Gene3D" id="1.10.530.10">
    <property type="match status" value="1"/>
</dbReference>
<dbReference type="SUPFAM" id="SSF47090">
    <property type="entry name" value="PGBD-like"/>
    <property type="match status" value="1"/>
</dbReference>
<keyword evidence="6" id="KW-1185">Reference proteome</keyword>
<protein>
    <submittedName>
        <fullName evidence="5">Lytic transglycosylase</fullName>
    </submittedName>
</protein>
<dbReference type="NCBIfam" id="TIGR02283">
    <property type="entry name" value="MltB_2"/>
    <property type="match status" value="1"/>
</dbReference>
<dbReference type="Gene3D" id="1.10.101.10">
    <property type="entry name" value="PGBD-like superfamily/PGBD"/>
    <property type="match status" value="1"/>
</dbReference>
<keyword evidence="2" id="KW-0732">Signal</keyword>
<evidence type="ECO:0000256" key="1">
    <source>
        <dbReference type="SAM" id="MobiDB-lite"/>
    </source>
</evidence>
<feature type="region of interest" description="Disordered" evidence="1">
    <location>
        <begin position="27"/>
        <end position="50"/>
    </location>
</feature>
<gene>
    <name evidence="5" type="ORF">QV13_09235</name>
</gene>
<evidence type="ECO:0000313" key="6">
    <source>
        <dbReference type="Proteomes" id="UP000094412"/>
    </source>
</evidence>
<dbReference type="OrthoDB" id="9808544at2"/>
<dbReference type="STRING" id="1566387.QV13_09235"/>
<dbReference type="InterPro" id="IPR036366">
    <property type="entry name" value="PGBDSf"/>
</dbReference>
<dbReference type="InterPro" id="IPR011970">
    <property type="entry name" value="MltB_2"/>
</dbReference>
<feature type="domain" description="Transglycosylase SLT" evidence="4">
    <location>
        <begin position="59"/>
        <end position="347"/>
    </location>
</feature>
<evidence type="ECO:0000313" key="5">
    <source>
        <dbReference type="EMBL" id="OCX19796.1"/>
    </source>
</evidence>
<feature type="signal peptide" evidence="2">
    <location>
        <begin position="1"/>
        <end position="22"/>
    </location>
</feature>
<comment type="caution">
    <text evidence="5">The sequence shown here is derived from an EMBL/GenBank/DDBJ whole genome shotgun (WGS) entry which is preliminary data.</text>
</comment>
<evidence type="ECO:0000259" key="3">
    <source>
        <dbReference type="Pfam" id="PF01471"/>
    </source>
</evidence>
<dbReference type="GO" id="GO:0008933">
    <property type="term" value="F:peptidoglycan lytic transglycosylase activity"/>
    <property type="evidence" value="ECO:0007669"/>
    <property type="project" value="TreeGrafter"/>
</dbReference>
<dbReference type="GO" id="GO:0009253">
    <property type="term" value="P:peptidoglycan catabolic process"/>
    <property type="evidence" value="ECO:0007669"/>
    <property type="project" value="TreeGrafter"/>
</dbReference>
<dbReference type="PANTHER" id="PTHR30163">
    <property type="entry name" value="MEMBRANE-BOUND LYTIC MUREIN TRANSGLYCOSYLASE B"/>
    <property type="match status" value="1"/>
</dbReference>
<accession>A0A1C2DYR1</accession>
<evidence type="ECO:0000259" key="4">
    <source>
        <dbReference type="Pfam" id="PF13406"/>
    </source>
</evidence>
<feature type="domain" description="Peptidoglycan binding-like" evidence="3">
    <location>
        <begin position="368"/>
        <end position="422"/>
    </location>
</feature>
<dbReference type="Proteomes" id="UP000094412">
    <property type="component" value="Unassembled WGS sequence"/>
</dbReference>
<name>A0A1C2DYR1_9HYPH</name>
<reference evidence="5 6" key="1">
    <citation type="submission" date="2016-08" db="EMBL/GenBank/DDBJ databases">
        <title>Whole genome sequence of Mesorhizobium sp. strain UASWS1009 isolated from industrial sewage.</title>
        <authorList>
            <person name="Crovadore J."/>
            <person name="Calmin G."/>
            <person name="Chablais R."/>
            <person name="Cochard B."/>
            <person name="Lefort F."/>
        </authorList>
    </citation>
    <scope>NUCLEOTIDE SEQUENCE [LARGE SCALE GENOMIC DNA]</scope>
    <source>
        <strain evidence="5 6">UASWS1009</strain>
    </source>
</reference>
<dbReference type="Pfam" id="PF01471">
    <property type="entry name" value="PG_binding_1"/>
    <property type="match status" value="1"/>
</dbReference>
<evidence type="ECO:0000256" key="2">
    <source>
        <dbReference type="SAM" id="SignalP"/>
    </source>
</evidence>
<feature type="chain" id="PRO_5008659817" evidence="2">
    <location>
        <begin position="23"/>
        <end position="424"/>
    </location>
</feature>
<dbReference type="InterPro" id="IPR036365">
    <property type="entry name" value="PGBD-like_sf"/>
</dbReference>
<dbReference type="AlphaFoldDB" id="A0A1C2DYR1"/>
<dbReference type="InterPro" id="IPR002477">
    <property type="entry name" value="Peptidoglycan-bd-like"/>
</dbReference>